<dbReference type="Pfam" id="PF00270">
    <property type="entry name" value="DEAD"/>
    <property type="match status" value="1"/>
</dbReference>
<feature type="region of interest" description="Disordered" evidence="1">
    <location>
        <begin position="1"/>
        <end position="29"/>
    </location>
</feature>
<proteinExistence type="predicted"/>
<dbReference type="InterPro" id="IPR011545">
    <property type="entry name" value="DEAD/DEAH_box_helicase_dom"/>
</dbReference>
<protein>
    <submittedName>
        <fullName evidence="3">BQ5605_C058g12701 protein</fullName>
    </submittedName>
</protein>
<dbReference type="SUPFAM" id="SSF52540">
    <property type="entry name" value="P-loop containing nucleoside triphosphate hydrolases"/>
    <property type="match status" value="1"/>
</dbReference>
<organism evidence="3 4">
    <name type="scientific">Microbotryum silenes-dioicae</name>
    <dbReference type="NCBI Taxonomy" id="796604"/>
    <lineage>
        <taxon>Eukaryota</taxon>
        <taxon>Fungi</taxon>
        <taxon>Dikarya</taxon>
        <taxon>Basidiomycota</taxon>
        <taxon>Pucciniomycotina</taxon>
        <taxon>Microbotryomycetes</taxon>
        <taxon>Microbotryales</taxon>
        <taxon>Microbotryaceae</taxon>
        <taxon>Microbotryum</taxon>
    </lineage>
</organism>
<gene>
    <name evidence="3" type="primary">BQ5605_C058g12701</name>
    <name evidence="3" type="ORF">BQ5605_C058G12701</name>
</gene>
<dbReference type="GO" id="GO:0005524">
    <property type="term" value="F:ATP binding"/>
    <property type="evidence" value="ECO:0007669"/>
    <property type="project" value="InterPro"/>
</dbReference>
<feature type="domain" description="DEAD/DEAH-box helicase" evidence="2">
    <location>
        <begin position="422"/>
        <end position="499"/>
    </location>
</feature>
<evidence type="ECO:0000313" key="3">
    <source>
        <dbReference type="EMBL" id="SGZ29096.1"/>
    </source>
</evidence>
<sequence>MTRNRRRYDSTTRRDRRRQPGGSIRDFGVTSSHYVNTSRGISAHQHNTMVFTIIGQSSSTVIGPSSSMYLISSYNSPAKIAQTHEAESMIVQGPRPFAREPEEADCLEVLDLNYDCLILSIVLGARLHAVLPDWITNQVVEESNCDRLISDSTDVDMEDAQEDSFGSDAERGYFKEQHVSLLCRSIMGQIAFACNRRNNSMQHRNGLMALACGASDRLTTFLYDCGLTTSRRTTRRAALSLTMANLTLLKETGSTRYFLVILDNIDVAHRVNDEQLDRRSELLHGTFGYAHVQNGDVVNAYDLQAYIAYQALLPPVDVNLFLPAEASEEAFATGFSAQMYRALARLVPHLGLTLHERVALTISFEGKANDIKGLSLNQHNARTAYLPLRKKLRLLLVDKFGEDFVPRPVPIEALAGLFQLEWFKTRNQYDAVFVIAPTGSGKSLIFQAIYVVYGRRAVTIVVSPLTALSQHQSPEMHNGDKRWAELISKDSFRERVKLLAYDEAIKIAECGFSESERAGAMSHTMEGSTAFHPDRTRYLQAIALLMYAAVGTRPDLAFVVSYLARFSQQPNPEHWTAIKQVLRYIKGTLDLGLTYRRTSQPLHGYSDANWGACLTTSRSTMGYAFILSGAAIAWCSKREHRVAKSTTDADYLSLSYTSGDAIHLSELLAELGAPVSGPVVLYGDKQGSLALAQHPTNHQGSRHVRISEHYVRERVAKKEIEVRYIATGNMFTDIFTKALGPKPFIFHRENLGLRVTVQCPGTIFTIIFGSRTYAYCTSASGERHEIALEPHWFRVQTERIKRCNSQAKKDYSKD</sequence>
<dbReference type="GO" id="GO:0003676">
    <property type="term" value="F:nucleic acid binding"/>
    <property type="evidence" value="ECO:0007669"/>
    <property type="project" value="InterPro"/>
</dbReference>
<dbReference type="PANTHER" id="PTHR11439:SF467">
    <property type="entry name" value="INTEGRASE CATALYTIC DOMAIN-CONTAINING PROTEIN"/>
    <property type="match status" value="1"/>
</dbReference>
<accession>A0A2X0NG89</accession>
<dbReference type="Gene3D" id="3.40.50.300">
    <property type="entry name" value="P-loop containing nucleotide triphosphate hydrolases"/>
    <property type="match status" value="1"/>
</dbReference>
<dbReference type="CDD" id="cd09272">
    <property type="entry name" value="RNase_HI_RT_Ty1"/>
    <property type="match status" value="1"/>
</dbReference>
<keyword evidence="4" id="KW-1185">Reference proteome</keyword>
<reference evidence="3 4" key="1">
    <citation type="submission" date="2016-11" db="EMBL/GenBank/DDBJ databases">
        <authorList>
            <person name="Jaros S."/>
            <person name="Januszkiewicz K."/>
            <person name="Wedrychowicz H."/>
        </authorList>
    </citation>
    <scope>NUCLEOTIDE SEQUENCE [LARGE SCALE GENOMIC DNA]</scope>
</reference>
<evidence type="ECO:0000313" key="4">
    <source>
        <dbReference type="Proteomes" id="UP000249464"/>
    </source>
</evidence>
<evidence type="ECO:0000256" key="1">
    <source>
        <dbReference type="SAM" id="MobiDB-lite"/>
    </source>
</evidence>
<dbReference type="InterPro" id="IPR027417">
    <property type="entry name" value="P-loop_NTPase"/>
</dbReference>
<dbReference type="PANTHER" id="PTHR11439">
    <property type="entry name" value="GAG-POL-RELATED RETROTRANSPOSON"/>
    <property type="match status" value="1"/>
</dbReference>
<dbReference type="AlphaFoldDB" id="A0A2X0NG89"/>
<name>A0A2X0NG89_9BASI</name>
<evidence type="ECO:0000259" key="2">
    <source>
        <dbReference type="Pfam" id="PF00270"/>
    </source>
</evidence>
<dbReference type="Proteomes" id="UP000249464">
    <property type="component" value="Unassembled WGS sequence"/>
</dbReference>
<dbReference type="EMBL" id="FQNC01000091">
    <property type="protein sequence ID" value="SGZ29096.1"/>
    <property type="molecule type" value="Genomic_DNA"/>
</dbReference>